<proteinExistence type="inferred from homology"/>
<dbReference type="InterPro" id="IPR057739">
    <property type="entry name" value="Glyco_hydro_29_N"/>
</dbReference>
<evidence type="ECO:0000313" key="10">
    <source>
        <dbReference type="EMBL" id="RFU15130.1"/>
    </source>
</evidence>
<evidence type="ECO:0000256" key="1">
    <source>
        <dbReference type="ARBA" id="ARBA00004071"/>
    </source>
</evidence>
<dbReference type="EC" id="3.2.1.51" evidence="3"/>
<evidence type="ECO:0000259" key="8">
    <source>
        <dbReference type="Pfam" id="PF01120"/>
    </source>
</evidence>
<reference evidence="10 11" key="1">
    <citation type="submission" date="2018-08" db="EMBL/GenBank/DDBJ databases">
        <title>Acidipila sp. 4G-K13, an acidobacterium isolated from forest soil.</title>
        <authorList>
            <person name="Gao Z.-H."/>
            <person name="Qiu L.-H."/>
        </authorList>
    </citation>
    <scope>NUCLEOTIDE SEQUENCE [LARGE SCALE GENOMIC DNA]</scope>
    <source>
        <strain evidence="10 11">4G-K13</strain>
    </source>
</reference>
<dbReference type="EMBL" id="QVQT01000007">
    <property type="protein sequence ID" value="RFU15130.1"/>
    <property type="molecule type" value="Genomic_DNA"/>
</dbReference>
<dbReference type="InterPro" id="IPR017853">
    <property type="entry name" value="GH"/>
</dbReference>
<feature type="signal peptide" evidence="7">
    <location>
        <begin position="1"/>
        <end position="29"/>
    </location>
</feature>
<feature type="domain" description="Alpha-L-fucosidase C-terminal" evidence="9">
    <location>
        <begin position="453"/>
        <end position="529"/>
    </location>
</feature>
<name>A0A372IJI1_9BACT</name>
<comment type="similarity">
    <text evidence="2">Belongs to the glycosyl hydrolase 29 family.</text>
</comment>
<dbReference type="Gene3D" id="3.20.20.80">
    <property type="entry name" value="Glycosidases"/>
    <property type="match status" value="1"/>
</dbReference>
<protein>
    <recommendedName>
        <fullName evidence="3">alpha-L-fucosidase</fullName>
        <ecNumber evidence="3">3.2.1.51</ecNumber>
    </recommendedName>
</protein>
<dbReference type="AlphaFoldDB" id="A0A372IJI1"/>
<dbReference type="PRINTS" id="PR00741">
    <property type="entry name" value="GLHYDRLASE29"/>
</dbReference>
<dbReference type="SMART" id="SM00812">
    <property type="entry name" value="Alpha_L_fucos"/>
    <property type="match status" value="1"/>
</dbReference>
<dbReference type="GO" id="GO:0006004">
    <property type="term" value="P:fucose metabolic process"/>
    <property type="evidence" value="ECO:0007669"/>
    <property type="project" value="InterPro"/>
</dbReference>
<evidence type="ECO:0000256" key="7">
    <source>
        <dbReference type="SAM" id="SignalP"/>
    </source>
</evidence>
<keyword evidence="6" id="KW-0326">Glycosidase</keyword>
<keyword evidence="11" id="KW-1185">Reference proteome</keyword>
<evidence type="ECO:0000256" key="3">
    <source>
        <dbReference type="ARBA" id="ARBA00012662"/>
    </source>
</evidence>
<feature type="chain" id="PRO_5016970587" description="alpha-L-fucosidase" evidence="7">
    <location>
        <begin position="30"/>
        <end position="532"/>
    </location>
</feature>
<dbReference type="OrthoDB" id="107551at2"/>
<dbReference type="InterPro" id="IPR000933">
    <property type="entry name" value="Glyco_hydro_29"/>
</dbReference>
<dbReference type="PANTHER" id="PTHR10030:SF37">
    <property type="entry name" value="ALPHA-L-FUCOSIDASE-RELATED"/>
    <property type="match status" value="1"/>
</dbReference>
<keyword evidence="5" id="KW-0378">Hydrolase</keyword>
<comment type="function">
    <text evidence="1">Alpha-L-fucosidase is responsible for hydrolyzing the alpha-1,6-linked fucose joined to the reducing-end N-acetylglucosamine of the carbohydrate moieties of glycoproteins.</text>
</comment>
<evidence type="ECO:0000256" key="5">
    <source>
        <dbReference type="ARBA" id="ARBA00022801"/>
    </source>
</evidence>
<dbReference type="InterPro" id="IPR031919">
    <property type="entry name" value="Fucosidase_C"/>
</dbReference>
<dbReference type="PANTHER" id="PTHR10030">
    <property type="entry name" value="ALPHA-L-FUCOSIDASE"/>
    <property type="match status" value="1"/>
</dbReference>
<gene>
    <name evidence="10" type="ORF">D0Y96_18500</name>
</gene>
<dbReference type="InterPro" id="IPR013780">
    <property type="entry name" value="Glyco_hydro_b"/>
</dbReference>
<organism evidence="10 11">
    <name type="scientific">Paracidobacterium acidisoli</name>
    <dbReference type="NCBI Taxonomy" id="2303751"/>
    <lineage>
        <taxon>Bacteria</taxon>
        <taxon>Pseudomonadati</taxon>
        <taxon>Acidobacteriota</taxon>
        <taxon>Terriglobia</taxon>
        <taxon>Terriglobales</taxon>
        <taxon>Acidobacteriaceae</taxon>
        <taxon>Paracidobacterium</taxon>
    </lineage>
</organism>
<feature type="domain" description="Glycoside hydrolase family 29 N-terminal" evidence="8">
    <location>
        <begin position="59"/>
        <end position="419"/>
    </location>
</feature>
<dbReference type="GO" id="GO:0016139">
    <property type="term" value="P:glycoside catabolic process"/>
    <property type="evidence" value="ECO:0007669"/>
    <property type="project" value="TreeGrafter"/>
</dbReference>
<evidence type="ECO:0000313" key="11">
    <source>
        <dbReference type="Proteomes" id="UP000264702"/>
    </source>
</evidence>
<dbReference type="PIRSF" id="PIRSF001092">
    <property type="entry name" value="Alpha-L-fucosidase"/>
    <property type="match status" value="1"/>
</dbReference>
<evidence type="ECO:0000259" key="9">
    <source>
        <dbReference type="Pfam" id="PF16757"/>
    </source>
</evidence>
<dbReference type="InterPro" id="IPR016286">
    <property type="entry name" value="FUC_metazoa-typ"/>
</dbReference>
<comment type="caution">
    <text evidence="10">The sequence shown here is derived from an EMBL/GenBank/DDBJ whole genome shotgun (WGS) entry which is preliminary data.</text>
</comment>
<dbReference type="Pfam" id="PF01120">
    <property type="entry name" value="Alpha_L_fucos"/>
    <property type="match status" value="1"/>
</dbReference>
<dbReference type="GO" id="GO:0005764">
    <property type="term" value="C:lysosome"/>
    <property type="evidence" value="ECO:0007669"/>
    <property type="project" value="TreeGrafter"/>
</dbReference>
<dbReference type="Gene3D" id="2.60.40.1180">
    <property type="entry name" value="Golgi alpha-mannosidase II"/>
    <property type="match status" value="1"/>
</dbReference>
<dbReference type="Proteomes" id="UP000264702">
    <property type="component" value="Unassembled WGS sequence"/>
</dbReference>
<evidence type="ECO:0000256" key="4">
    <source>
        <dbReference type="ARBA" id="ARBA00022729"/>
    </source>
</evidence>
<keyword evidence="4 7" id="KW-0732">Signal</keyword>
<evidence type="ECO:0000256" key="2">
    <source>
        <dbReference type="ARBA" id="ARBA00007951"/>
    </source>
</evidence>
<dbReference type="FunFam" id="3.20.20.80:FF:000158">
    <property type="entry name" value="Exported alpha-L-fucosidase"/>
    <property type="match status" value="1"/>
</dbReference>
<sequence>MPLWNGWTRRCTILISAGLFLAPAMITVAQTPNADDLVWQKSVAKYDHTRAAILNSVDRQAEEGPFLLNWDSLKKYKVPDWYQDAKFGIFIHWGVYSVPAFGDEWYPRKMYIQGSPEFKHQIATYGPETKFGYKDFIPMFHAEHFDPQAWAALFKESGAKYVIPVAEHHDGFQMYASKLSDWNAAAMGPKRDLVGELADAVRADGLHFGASSHRAEHYWFMDSGRAFPSDVQDPKNASLYGPAHVAPQGKEPGTKGVLHPDAAYLNDWLARSGELVEKLHPELMYFDWWVEQPEFQPYLRRFMAFYYNEAAKRGQQPVLFLKNGATPEGTVVLDIERGGLDHVDPLHWQTDTSVSDKSWGYVKGDTYKSPESLVWQLIDIVSKNGNLLLNIGPKSDGTIPDEAVSILQHMGAWLKINGDAIYGTRPWTMYGEGPTKTVAGSFHDTATSPYQPQDIRFTTKSGDLYAIALGWPTDGKLTVHAVSTGGFRVGEVAMLGSTAKIRWSQDADGLHLQFPQQHVGMYAYAFRLTPAK</sequence>
<evidence type="ECO:0000256" key="6">
    <source>
        <dbReference type="ARBA" id="ARBA00023295"/>
    </source>
</evidence>
<dbReference type="Pfam" id="PF16757">
    <property type="entry name" value="Fucosidase_C"/>
    <property type="match status" value="1"/>
</dbReference>
<dbReference type="GO" id="GO:0004560">
    <property type="term" value="F:alpha-L-fucosidase activity"/>
    <property type="evidence" value="ECO:0007669"/>
    <property type="project" value="InterPro"/>
</dbReference>
<accession>A0A372IJI1</accession>
<dbReference type="SUPFAM" id="SSF51445">
    <property type="entry name" value="(Trans)glycosidases"/>
    <property type="match status" value="1"/>
</dbReference>